<sequence length="56" mass="6049">MFQCIIQQRNGWIHPINADTKDVFPGNSIWKLPPAGAAAASNPRNAQCSLGTAITR</sequence>
<accession>A0A6H5I681</accession>
<gene>
    <name evidence="1" type="ORF">TBRA_LOCUS3874</name>
</gene>
<evidence type="ECO:0000313" key="1">
    <source>
        <dbReference type="EMBL" id="CAB0031920.1"/>
    </source>
</evidence>
<proteinExistence type="predicted"/>
<dbReference type="Proteomes" id="UP000479190">
    <property type="component" value="Unassembled WGS sequence"/>
</dbReference>
<dbReference type="EMBL" id="CADCXV010000661">
    <property type="protein sequence ID" value="CAB0031920.1"/>
    <property type="molecule type" value="Genomic_DNA"/>
</dbReference>
<name>A0A6H5I681_9HYME</name>
<protein>
    <submittedName>
        <fullName evidence="1">Uncharacterized protein</fullName>
    </submittedName>
</protein>
<keyword evidence="2" id="KW-1185">Reference proteome</keyword>
<dbReference type="AlphaFoldDB" id="A0A6H5I681"/>
<organism evidence="1 2">
    <name type="scientific">Trichogramma brassicae</name>
    <dbReference type="NCBI Taxonomy" id="86971"/>
    <lineage>
        <taxon>Eukaryota</taxon>
        <taxon>Metazoa</taxon>
        <taxon>Ecdysozoa</taxon>
        <taxon>Arthropoda</taxon>
        <taxon>Hexapoda</taxon>
        <taxon>Insecta</taxon>
        <taxon>Pterygota</taxon>
        <taxon>Neoptera</taxon>
        <taxon>Endopterygota</taxon>
        <taxon>Hymenoptera</taxon>
        <taxon>Apocrita</taxon>
        <taxon>Proctotrupomorpha</taxon>
        <taxon>Chalcidoidea</taxon>
        <taxon>Trichogrammatidae</taxon>
        <taxon>Trichogramma</taxon>
    </lineage>
</organism>
<reference evidence="1 2" key="1">
    <citation type="submission" date="2020-02" db="EMBL/GenBank/DDBJ databases">
        <authorList>
            <person name="Ferguson B K."/>
        </authorList>
    </citation>
    <scope>NUCLEOTIDE SEQUENCE [LARGE SCALE GENOMIC DNA]</scope>
</reference>
<evidence type="ECO:0000313" key="2">
    <source>
        <dbReference type="Proteomes" id="UP000479190"/>
    </source>
</evidence>